<dbReference type="PROSITE" id="PS00284">
    <property type="entry name" value="SERPIN"/>
    <property type="match status" value="1"/>
</dbReference>
<dbReference type="GO" id="GO:0043565">
    <property type="term" value="F:sequence-specific DNA binding"/>
    <property type="evidence" value="ECO:0007669"/>
    <property type="project" value="InterPro"/>
</dbReference>
<organism evidence="5 6">
    <name type="scientific">Flavobacterium soyangense</name>
    <dbReference type="NCBI Taxonomy" id="2023265"/>
    <lineage>
        <taxon>Bacteria</taxon>
        <taxon>Pseudomonadati</taxon>
        <taxon>Bacteroidota</taxon>
        <taxon>Flavobacteriia</taxon>
        <taxon>Flavobacteriales</taxon>
        <taxon>Flavobacteriaceae</taxon>
        <taxon>Flavobacterium</taxon>
    </lineage>
</organism>
<dbReference type="PANTHER" id="PTHR43280">
    <property type="entry name" value="ARAC-FAMILY TRANSCRIPTIONAL REGULATOR"/>
    <property type="match status" value="1"/>
</dbReference>
<dbReference type="SUPFAM" id="SSF46689">
    <property type="entry name" value="Homeodomain-like"/>
    <property type="match status" value="1"/>
</dbReference>
<dbReference type="InterPro" id="IPR009057">
    <property type="entry name" value="Homeodomain-like_sf"/>
</dbReference>
<dbReference type="PANTHER" id="PTHR43280:SF32">
    <property type="entry name" value="TRANSCRIPTIONAL REGULATORY PROTEIN"/>
    <property type="match status" value="1"/>
</dbReference>
<reference evidence="5" key="1">
    <citation type="submission" date="2020-11" db="EMBL/GenBank/DDBJ databases">
        <title>Genome of Flavobacterium soyangense.</title>
        <authorList>
            <person name="Liu Q."/>
            <person name="Xin Y.-H."/>
        </authorList>
    </citation>
    <scope>NUCLEOTIDE SEQUENCE</scope>
    <source>
        <strain evidence="5">CGMCC 1.13493</strain>
    </source>
</reference>
<dbReference type="Gene3D" id="1.10.10.60">
    <property type="entry name" value="Homeodomain-like"/>
    <property type="match status" value="1"/>
</dbReference>
<proteinExistence type="predicted"/>
<dbReference type="RefSeq" id="WP_194312690.1">
    <property type="nucleotide sequence ID" value="NZ_JADHEC010000031.1"/>
</dbReference>
<dbReference type="InterPro" id="IPR020449">
    <property type="entry name" value="Tscrpt_reg_AraC-type_HTH"/>
</dbReference>
<evidence type="ECO:0000259" key="4">
    <source>
        <dbReference type="PROSITE" id="PS01124"/>
    </source>
</evidence>
<dbReference type="InterPro" id="IPR023795">
    <property type="entry name" value="Serpin_CS"/>
</dbReference>
<protein>
    <submittedName>
        <fullName evidence="5">Helix-turn-helix domain-containing protein</fullName>
    </submittedName>
</protein>
<feature type="domain" description="HTH araC/xylS-type" evidence="4">
    <location>
        <begin position="175"/>
        <end position="273"/>
    </location>
</feature>
<dbReference type="EMBL" id="JADHEC010000031">
    <property type="protein sequence ID" value="MBF2709450.1"/>
    <property type="molecule type" value="Genomic_DNA"/>
</dbReference>
<dbReference type="Pfam" id="PF12833">
    <property type="entry name" value="HTH_18"/>
    <property type="match status" value="1"/>
</dbReference>
<dbReference type="InterPro" id="IPR018060">
    <property type="entry name" value="HTH_AraC"/>
</dbReference>
<evidence type="ECO:0000256" key="3">
    <source>
        <dbReference type="ARBA" id="ARBA00023163"/>
    </source>
</evidence>
<dbReference type="AlphaFoldDB" id="A0A930UFE2"/>
<evidence type="ECO:0000256" key="1">
    <source>
        <dbReference type="ARBA" id="ARBA00023015"/>
    </source>
</evidence>
<dbReference type="Proteomes" id="UP000646211">
    <property type="component" value="Unassembled WGS sequence"/>
</dbReference>
<keyword evidence="6" id="KW-1185">Reference proteome</keyword>
<keyword evidence="1" id="KW-0805">Transcription regulation</keyword>
<evidence type="ECO:0000313" key="6">
    <source>
        <dbReference type="Proteomes" id="UP000646211"/>
    </source>
</evidence>
<gene>
    <name evidence="5" type="ORF">IR213_12735</name>
</gene>
<dbReference type="SMART" id="SM00342">
    <property type="entry name" value="HTH_ARAC"/>
    <property type="match status" value="1"/>
</dbReference>
<accession>A0A930UFE2</accession>
<dbReference type="PROSITE" id="PS01124">
    <property type="entry name" value="HTH_ARAC_FAMILY_2"/>
    <property type="match status" value="1"/>
</dbReference>
<keyword evidence="2" id="KW-0238">DNA-binding</keyword>
<keyword evidence="3" id="KW-0804">Transcription</keyword>
<evidence type="ECO:0000313" key="5">
    <source>
        <dbReference type="EMBL" id="MBF2709450.1"/>
    </source>
</evidence>
<sequence>MKYTGKANEFLRLTDLNEDNKNLIFEVNESDLTIIWNTDSPLSIVIDNIEYQLLKNEMIFLTEFHKIDSINFQSARLVRFNRPFYCIIDHDTEVSCKGLLFFGASNVPIVSISDEEFEKFDVLWKMFRLEMTSKDNLQVDMLQIMLQRLLILSVRSYKNTIQFDKLDKSQLDIVREFNFLVESNFLKHHDVAYYASLLNKSPKTLSNLFSIVSKKTPLNIIHDRIMLDARKRILYTDKSIKEIAYDLGYEDIQTFSRFFKNKEGISPIEYRVKFKNSK</sequence>
<dbReference type="PRINTS" id="PR00032">
    <property type="entry name" value="HTHARAC"/>
</dbReference>
<comment type="caution">
    <text evidence="5">The sequence shown here is derived from an EMBL/GenBank/DDBJ whole genome shotgun (WGS) entry which is preliminary data.</text>
</comment>
<evidence type="ECO:0000256" key="2">
    <source>
        <dbReference type="ARBA" id="ARBA00023125"/>
    </source>
</evidence>
<name>A0A930UFE2_9FLAO</name>
<dbReference type="GO" id="GO:0003700">
    <property type="term" value="F:DNA-binding transcription factor activity"/>
    <property type="evidence" value="ECO:0007669"/>
    <property type="project" value="InterPro"/>
</dbReference>